<dbReference type="GO" id="GO:0004605">
    <property type="term" value="F:phosphatidate cytidylyltransferase activity"/>
    <property type="evidence" value="ECO:0007669"/>
    <property type="project" value="UniProtKB-UniRule"/>
</dbReference>
<evidence type="ECO:0000256" key="6">
    <source>
        <dbReference type="ARBA" id="ARBA00012487"/>
    </source>
</evidence>
<keyword evidence="19" id="KW-1185">Reference proteome</keyword>
<comment type="caution">
    <text evidence="18">The sequence shown here is derived from an EMBL/GenBank/DDBJ whole genome shotgun (WGS) entry which is preliminary data.</text>
</comment>
<dbReference type="UniPathway" id="UPA00557">
    <property type="reaction ID" value="UER00614"/>
</dbReference>
<evidence type="ECO:0000256" key="5">
    <source>
        <dbReference type="ARBA" id="ARBA00010185"/>
    </source>
</evidence>
<dbReference type="InterPro" id="IPR016720">
    <property type="entry name" value="PC_Trfase_euk"/>
</dbReference>
<evidence type="ECO:0000256" key="12">
    <source>
        <dbReference type="ARBA" id="ARBA00023098"/>
    </source>
</evidence>
<feature type="transmembrane region" description="Helical" evidence="16">
    <location>
        <begin position="145"/>
        <end position="162"/>
    </location>
</feature>
<dbReference type="PIRSF" id="PIRSF018269">
    <property type="entry name" value="PC_trans_euk"/>
    <property type="match status" value="1"/>
</dbReference>
<dbReference type="InterPro" id="IPR000374">
    <property type="entry name" value="PC_trans"/>
</dbReference>
<comment type="catalytic activity">
    <reaction evidence="1 16 17">
        <text>a 1,2-diacyl-sn-glycero-3-phosphate + CTP + H(+) = a CDP-1,2-diacyl-sn-glycerol + diphosphate</text>
        <dbReference type="Rhea" id="RHEA:16229"/>
        <dbReference type="ChEBI" id="CHEBI:15378"/>
        <dbReference type="ChEBI" id="CHEBI:33019"/>
        <dbReference type="ChEBI" id="CHEBI:37563"/>
        <dbReference type="ChEBI" id="CHEBI:58332"/>
        <dbReference type="ChEBI" id="CHEBI:58608"/>
        <dbReference type="EC" id="2.7.7.41"/>
    </reaction>
</comment>
<evidence type="ECO:0000256" key="13">
    <source>
        <dbReference type="ARBA" id="ARBA00023136"/>
    </source>
</evidence>
<keyword evidence="10 16" id="KW-0548">Nucleotidyltransferase</keyword>
<dbReference type="EC" id="2.7.7.41" evidence="6 16"/>
<dbReference type="EMBL" id="MCFI01000031">
    <property type="protein sequence ID" value="ORY74113.1"/>
    <property type="molecule type" value="Genomic_DNA"/>
</dbReference>
<reference evidence="18 19" key="1">
    <citation type="submission" date="2016-07" db="EMBL/GenBank/DDBJ databases">
        <title>Pervasive Adenine N6-methylation of Active Genes in Fungi.</title>
        <authorList>
            <consortium name="DOE Joint Genome Institute"/>
            <person name="Mondo S.J."/>
            <person name="Dannebaum R.O."/>
            <person name="Kuo R.C."/>
            <person name="Labutti K."/>
            <person name="Haridas S."/>
            <person name="Kuo A."/>
            <person name="Salamov A."/>
            <person name="Ahrendt S.R."/>
            <person name="Lipzen A."/>
            <person name="Sullivan W."/>
            <person name="Andreopoulos W.B."/>
            <person name="Clum A."/>
            <person name="Lindquist E."/>
            <person name="Daum C."/>
            <person name="Ramamoorthy G.K."/>
            <person name="Gryganskyi A."/>
            <person name="Culley D."/>
            <person name="Magnuson J.K."/>
            <person name="James T.Y."/>
            <person name="O'Malley M.A."/>
            <person name="Stajich J.E."/>
            <person name="Spatafora J.W."/>
            <person name="Visel A."/>
            <person name="Grigoriev I.V."/>
        </authorList>
    </citation>
    <scope>NUCLEOTIDE SEQUENCE [LARGE SCALE GENOMIC DNA]</scope>
    <source>
        <strain evidence="18 19">12-1054</strain>
    </source>
</reference>
<evidence type="ECO:0000256" key="17">
    <source>
        <dbReference type="RuleBase" id="RU003938"/>
    </source>
</evidence>
<feature type="transmembrane region" description="Helical" evidence="16">
    <location>
        <begin position="174"/>
        <end position="192"/>
    </location>
</feature>
<dbReference type="PROSITE" id="PS01315">
    <property type="entry name" value="CDS"/>
    <property type="match status" value="1"/>
</dbReference>
<dbReference type="GO" id="GO:0005789">
    <property type="term" value="C:endoplasmic reticulum membrane"/>
    <property type="evidence" value="ECO:0007669"/>
    <property type="project" value="TreeGrafter"/>
</dbReference>
<feature type="transmembrane region" description="Helical" evidence="16">
    <location>
        <begin position="70"/>
        <end position="92"/>
    </location>
</feature>
<feature type="transmembrane region" description="Helical" evidence="16">
    <location>
        <begin position="240"/>
        <end position="259"/>
    </location>
</feature>
<keyword evidence="14 16" id="KW-0594">Phospholipid biosynthesis</keyword>
<evidence type="ECO:0000256" key="11">
    <source>
        <dbReference type="ARBA" id="ARBA00022989"/>
    </source>
</evidence>
<name>A0A1Y2ER91_PROLT</name>
<keyword evidence="7 16" id="KW-0444">Lipid biosynthesis</keyword>
<evidence type="ECO:0000256" key="4">
    <source>
        <dbReference type="ARBA" id="ARBA00005189"/>
    </source>
</evidence>
<dbReference type="Pfam" id="PF01148">
    <property type="entry name" value="CTP_transf_1"/>
    <property type="match status" value="1"/>
</dbReference>
<dbReference type="AlphaFoldDB" id="A0A1Y2ER91"/>
<feature type="transmembrane region" description="Helical" evidence="16">
    <location>
        <begin position="319"/>
        <end position="339"/>
    </location>
</feature>
<dbReference type="RefSeq" id="XP_040721947.1">
    <property type="nucleotide sequence ID" value="XM_040868152.1"/>
</dbReference>
<comment type="similarity">
    <text evidence="5 16 17">Belongs to the CDS family.</text>
</comment>
<organism evidence="18 19">
    <name type="scientific">Protomyces lactucae-debilis</name>
    <dbReference type="NCBI Taxonomy" id="2754530"/>
    <lineage>
        <taxon>Eukaryota</taxon>
        <taxon>Fungi</taxon>
        <taxon>Dikarya</taxon>
        <taxon>Ascomycota</taxon>
        <taxon>Taphrinomycotina</taxon>
        <taxon>Taphrinomycetes</taxon>
        <taxon>Taphrinales</taxon>
        <taxon>Protomycetaceae</taxon>
        <taxon>Protomyces</taxon>
    </lineage>
</organism>
<evidence type="ECO:0000256" key="9">
    <source>
        <dbReference type="ARBA" id="ARBA00022692"/>
    </source>
</evidence>
<gene>
    <name evidence="18" type="ORF">BCR37DRAFT_352755</name>
</gene>
<dbReference type="Proteomes" id="UP000193685">
    <property type="component" value="Unassembled WGS sequence"/>
</dbReference>
<dbReference type="PANTHER" id="PTHR13773:SF8">
    <property type="entry name" value="PHOSPHATIDATE CYTIDYLYLTRANSFERASE, PHOTORECEPTOR-SPECIFIC"/>
    <property type="match status" value="1"/>
</dbReference>
<feature type="transmembrane region" description="Helical" evidence="16">
    <location>
        <begin position="104"/>
        <end position="125"/>
    </location>
</feature>
<evidence type="ECO:0000256" key="1">
    <source>
        <dbReference type="ARBA" id="ARBA00001698"/>
    </source>
</evidence>
<feature type="transmembrane region" description="Helical" evidence="16">
    <location>
        <begin position="198"/>
        <end position="219"/>
    </location>
</feature>
<evidence type="ECO:0000256" key="15">
    <source>
        <dbReference type="ARBA" id="ARBA00023264"/>
    </source>
</evidence>
<evidence type="ECO:0000256" key="16">
    <source>
        <dbReference type="PIRNR" id="PIRNR018269"/>
    </source>
</evidence>
<dbReference type="OrthoDB" id="10260889at2759"/>
<feature type="transmembrane region" description="Helical" evidence="16">
    <location>
        <begin position="46"/>
        <end position="64"/>
    </location>
</feature>
<evidence type="ECO:0000313" key="18">
    <source>
        <dbReference type="EMBL" id="ORY74113.1"/>
    </source>
</evidence>
<evidence type="ECO:0000256" key="8">
    <source>
        <dbReference type="ARBA" id="ARBA00022679"/>
    </source>
</evidence>
<evidence type="ECO:0000256" key="14">
    <source>
        <dbReference type="ARBA" id="ARBA00023209"/>
    </source>
</evidence>
<sequence>MALKKRKSNGSLQQAVKQATGVSDTEELSSSAAVSKAQAKPAQSNAVQRTVWTLIMIAGFFGLLAAGHLWIILFLTVVQVMIFNEILAIASVPARENSIPWFKAINWYFLATTLYFAYGETLIYYFKHIVLVDALLLPFATHHRFISFLLYIFGFVWFVASLQKGQYRFQFSQFSFTHMTLILVVGQAHFIINNLLEGMYWFFIPATLVISNDIFAYICGKLFGRHKLLELSPKKTVEGFVGAWGCTIVIGLIFSNLLMHSDYFICPAKDLGANIFSGLSCEPNPVFLTRTFDLPPQLLNLHPLLSFIPKQISIAPVQLHLMVLSTFSSLIAPFGGFFASGLKRAFKIKDFGDSIPGHGGMTDRMDCQILNGFFVYLYYQSFIAVKHETVGGLLGHAIMGLTDGQIVDLVHGLTHHLRNRGVAV</sequence>
<evidence type="ECO:0000313" key="19">
    <source>
        <dbReference type="Proteomes" id="UP000193685"/>
    </source>
</evidence>
<keyword evidence="15 16" id="KW-1208">Phospholipid metabolism</keyword>
<keyword evidence="13 16" id="KW-0472">Membrane</keyword>
<protein>
    <recommendedName>
        <fullName evidence="6 16">Phosphatidate cytidylyltransferase</fullName>
        <ecNumber evidence="6 16">2.7.7.41</ecNumber>
    </recommendedName>
</protein>
<evidence type="ECO:0000256" key="10">
    <source>
        <dbReference type="ARBA" id="ARBA00022695"/>
    </source>
</evidence>
<dbReference type="GO" id="GO:0016024">
    <property type="term" value="P:CDP-diacylglycerol biosynthetic process"/>
    <property type="evidence" value="ECO:0007669"/>
    <property type="project" value="UniProtKB-UniRule"/>
</dbReference>
<keyword evidence="11 16" id="KW-1133">Transmembrane helix</keyword>
<comment type="pathway">
    <text evidence="3 16 17">Phospholipid metabolism; CDP-diacylglycerol biosynthesis; CDP-diacylglycerol from sn-glycerol 3-phosphate: step 3/3.</text>
</comment>
<accession>A0A1Y2ER91</accession>
<keyword evidence="9 16" id="KW-0812">Transmembrane</keyword>
<keyword evidence="12 16" id="KW-0443">Lipid metabolism</keyword>
<comment type="subcellular location">
    <subcellularLocation>
        <location evidence="2">Membrane</location>
        <topology evidence="2">Multi-pass membrane protein</topology>
    </subcellularLocation>
</comment>
<keyword evidence="8 16" id="KW-0808">Transferase</keyword>
<evidence type="ECO:0000256" key="7">
    <source>
        <dbReference type="ARBA" id="ARBA00022516"/>
    </source>
</evidence>
<comment type="pathway">
    <text evidence="4">Lipid metabolism.</text>
</comment>
<dbReference type="GeneID" id="63784751"/>
<proteinExistence type="inferred from homology"/>
<evidence type="ECO:0000256" key="3">
    <source>
        <dbReference type="ARBA" id="ARBA00005119"/>
    </source>
</evidence>
<dbReference type="STRING" id="56484.A0A1Y2ER91"/>
<dbReference type="PANTHER" id="PTHR13773">
    <property type="entry name" value="PHOSPHATIDATE CYTIDYLYLTRANSFERASE"/>
    <property type="match status" value="1"/>
</dbReference>
<evidence type="ECO:0000256" key="2">
    <source>
        <dbReference type="ARBA" id="ARBA00004141"/>
    </source>
</evidence>
<dbReference type="OMA" id="FFAYMYF"/>